<evidence type="ECO:0000256" key="8">
    <source>
        <dbReference type="RuleBase" id="RU000461"/>
    </source>
</evidence>
<organism evidence="9">
    <name type="scientific">Capitella teleta</name>
    <name type="common">Polychaete worm</name>
    <dbReference type="NCBI Taxonomy" id="283909"/>
    <lineage>
        <taxon>Eukaryota</taxon>
        <taxon>Metazoa</taxon>
        <taxon>Spiralia</taxon>
        <taxon>Lophotrochozoa</taxon>
        <taxon>Annelida</taxon>
        <taxon>Polychaeta</taxon>
        <taxon>Sedentaria</taxon>
        <taxon>Scolecida</taxon>
        <taxon>Capitellidae</taxon>
        <taxon>Capitella</taxon>
    </lineage>
</organism>
<dbReference type="EMBL" id="KB296161">
    <property type="protein sequence ID" value="ELU12160.1"/>
    <property type="molecule type" value="Genomic_DNA"/>
</dbReference>
<evidence type="ECO:0000256" key="5">
    <source>
        <dbReference type="ARBA" id="ARBA00023004"/>
    </source>
</evidence>
<dbReference type="InterPro" id="IPR017972">
    <property type="entry name" value="Cyt_P450_CS"/>
</dbReference>
<evidence type="ECO:0000256" key="2">
    <source>
        <dbReference type="ARBA" id="ARBA00022617"/>
    </source>
</evidence>
<keyword evidence="2 7" id="KW-0349">Heme</keyword>
<dbReference type="GO" id="GO:0020037">
    <property type="term" value="F:heme binding"/>
    <property type="evidence" value="ECO:0007669"/>
    <property type="project" value="InterPro"/>
</dbReference>
<keyword evidence="8" id="KW-0503">Monooxygenase</keyword>
<keyword evidence="11" id="KW-1185">Reference proteome</keyword>
<dbReference type="AlphaFoldDB" id="R7V8U5"/>
<dbReference type="OMA" id="VIMAHFY"/>
<dbReference type="GO" id="GO:0016705">
    <property type="term" value="F:oxidoreductase activity, acting on paired donors, with incorporation or reduction of molecular oxygen"/>
    <property type="evidence" value="ECO:0007669"/>
    <property type="project" value="InterPro"/>
</dbReference>
<dbReference type="GO" id="GO:0008395">
    <property type="term" value="F:steroid hydroxylase activity"/>
    <property type="evidence" value="ECO:0007669"/>
    <property type="project" value="TreeGrafter"/>
</dbReference>
<dbReference type="InterPro" id="IPR001128">
    <property type="entry name" value="Cyt_P450"/>
</dbReference>
<dbReference type="PANTHER" id="PTHR24302">
    <property type="entry name" value="CYTOCHROME P450 FAMILY 3"/>
    <property type="match status" value="1"/>
</dbReference>
<keyword evidence="4 8" id="KW-0560">Oxidoreductase</keyword>
<accession>R7V8U5</accession>
<reference evidence="11" key="1">
    <citation type="submission" date="2012-12" db="EMBL/GenBank/DDBJ databases">
        <authorList>
            <person name="Hellsten U."/>
            <person name="Grimwood J."/>
            <person name="Chapman J.A."/>
            <person name="Shapiro H."/>
            <person name="Aerts A."/>
            <person name="Otillar R.P."/>
            <person name="Terry A.Y."/>
            <person name="Boore J.L."/>
            <person name="Simakov O."/>
            <person name="Marletaz F."/>
            <person name="Cho S.-J."/>
            <person name="Edsinger-Gonzales E."/>
            <person name="Havlak P."/>
            <person name="Kuo D.-H."/>
            <person name="Larsson T."/>
            <person name="Lv J."/>
            <person name="Arendt D."/>
            <person name="Savage R."/>
            <person name="Osoegawa K."/>
            <person name="de Jong P."/>
            <person name="Lindberg D.R."/>
            <person name="Seaver E.C."/>
            <person name="Weisblat D.A."/>
            <person name="Putnam N.H."/>
            <person name="Grigoriev I.V."/>
            <person name="Rokhsar D.S."/>
        </authorList>
    </citation>
    <scope>NUCLEOTIDE SEQUENCE</scope>
    <source>
        <strain evidence="11">I ESC-2004</strain>
    </source>
</reference>
<dbReference type="GO" id="GO:0005506">
    <property type="term" value="F:iron ion binding"/>
    <property type="evidence" value="ECO:0007669"/>
    <property type="project" value="InterPro"/>
</dbReference>
<comment type="cofactor">
    <cofactor evidence="7">
        <name>heme</name>
        <dbReference type="ChEBI" id="CHEBI:30413"/>
    </cofactor>
</comment>
<dbReference type="InterPro" id="IPR002401">
    <property type="entry name" value="Cyt_P450_E_grp-I"/>
</dbReference>
<evidence type="ECO:0000256" key="1">
    <source>
        <dbReference type="ARBA" id="ARBA00010617"/>
    </source>
</evidence>
<dbReference type="PRINTS" id="PR00385">
    <property type="entry name" value="P450"/>
</dbReference>
<dbReference type="SUPFAM" id="SSF48264">
    <property type="entry name" value="Cytochrome P450"/>
    <property type="match status" value="1"/>
</dbReference>
<dbReference type="HOGENOM" id="CLU_001570_5_2_1"/>
<evidence type="ECO:0000256" key="4">
    <source>
        <dbReference type="ARBA" id="ARBA00023002"/>
    </source>
</evidence>
<dbReference type="PANTHER" id="PTHR24302:SF15">
    <property type="entry name" value="FATTY-ACID PEROXYGENASE"/>
    <property type="match status" value="1"/>
</dbReference>
<comment type="function">
    <text evidence="6">Cytochromes P450 are a group of heme-thiolate monooxygenases. They oxidize a variety of structurally unrelated compounds, including steroids, fatty acids, and xenobiotics.</text>
</comment>
<dbReference type="Proteomes" id="UP000014760">
    <property type="component" value="Unassembled WGS sequence"/>
</dbReference>
<keyword evidence="3 7" id="KW-0479">Metal-binding</keyword>
<evidence type="ECO:0000256" key="6">
    <source>
        <dbReference type="ARBA" id="ARBA00043906"/>
    </source>
</evidence>
<evidence type="ECO:0000313" key="11">
    <source>
        <dbReference type="Proteomes" id="UP000014760"/>
    </source>
</evidence>
<dbReference type="EnsemblMetazoa" id="CapteT123301">
    <property type="protein sequence ID" value="CapteP123301"/>
    <property type="gene ID" value="CapteG123301"/>
</dbReference>
<sequence>MWIPTVLIGLWALFVWALYRDRKRKHKIFRKLGIPGPEPHWWYGNIKQLKTKTRISHETFQMWAKEYGNTYGYFEGPTPILVSNDLDLIKQVFIKQFGKFHGRKHYHVQPDPLSDRICSMFVAQGQRWKRLRTILNPNFSSGKIKHSTTMMNRKAEILMNKLKAIAETGEPFNIQQILQQFALDVIGEAAFGIEIDAQSDAHTPLMTLIEGAVDQDFNQLAVFAPIPELRYTLYKGILFLSKFMSLPEIELLAVMEKILKMRREQPQRNPPDLMQLMIDAEASDDHGPLEIAMDDDGDQASDLSKESVDINLSETERSRHAAELAKRKLTTEEIKVQSLFFMYAGFETSSSVLTYCMYALATNPDKQQLLYDEINKNIQDEGDLTYDKINGLLYLDMVLRETLRMYPLGTLATTRRCVESCTINGLTIPEGMVIQPNIWDIHYDPNLWGPIDSKVFEPERFTPDCRAKRHPLAWIPFGVGPRNCMGLRFAWLEMKIVLAKLIKNFRVLKCSQTIIPLKLTESTVIIAPKGGLKIKLQNRN</sequence>
<dbReference type="InterPro" id="IPR050705">
    <property type="entry name" value="Cytochrome_P450_3A"/>
</dbReference>
<feature type="binding site" description="axial binding residue" evidence="7">
    <location>
        <position position="484"/>
    </location>
    <ligand>
        <name>heme</name>
        <dbReference type="ChEBI" id="CHEBI:30413"/>
    </ligand>
    <ligandPart>
        <name>Fe</name>
        <dbReference type="ChEBI" id="CHEBI:18248"/>
    </ligandPart>
</feature>
<gene>
    <name evidence="9" type="ORF">CAPTEDRAFT_123301</name>
</gene>
<name>R7V8U5_CAPTE</name>
<dbReference type="CDD" id="cd11055">
    <property type="entry name" value="CYP3A-like"/>
    <property type="match status" value="1"/>
</dbReference>
<dbReference type="OrthoDB" id="2789670at2759"/>
<dbReference type="PROSITE" id="PS00086">
    <property type="entry name" value="CYTOCHROME_P450"/>
    <property type="match status" value="1"/>
</dbReference>
<keyword evidence="5 7" id="KW-0408">Iron</keyword>
<dbReference type="STRING" id="283909.R7V8U5"/>
<reference evidence="9 11" key="2">
    <citation type="journal article" date="2013" name="Nature">
        <title>Insights into bilaterian evolution from three spiralian genomes.</title>
        <authorList>
            <person name="Simakov O."/>
            <person name="Marletaz F."/>
            <person name="Cho S.J."/>
            <person name="Edsinger-Gonzales E."/>
            <person name="Havlak P."/>
            <person name="Hellsten U."/>
            <person name="Kuo D.H."/>
            <person name="Larsson T."/>
            <person name="Lv J."/>
            <person name="Arendt D."/>
            <person name="Savage R."/>
            <person name="Osoegawa K."/>
            <person name="de Jong P."/>
            <person name="Grimwood J."/>
            <person name="Chapman J.A."/>
            <person name="Shapiro H."/>
            <person name="Aerts A."/>
            <person name="Otillar R.P."/>
            <person name="Terry A.Y."/>
            <person name="Boore J.L."/>
            <person name="Grigoriev I.V."/>
            <person name="Lindberg D.R."/>
            <person name="Seaver E.C."/>
            <person name="Weisblat D.A."/>
            <person name="Putnam N.H."/>
            <person name="Rokhsar D.S."/>
        </authorList>
    </citation>
    <scope>NUCLEOTIDE SEQUENCE</scope>
    <source>
        <strain evidence="9 11">I ESC-2004</strain>
    </source>
</reference>
<reference evidence="10" key="3">
    <citation type="submission" date="2015-06" db="UniProtKB">
        <authorList>
            <consortium name="EnsemblMetazoa"/>
        </authorList>
    </citation>
    <scope>IDENTIFICATION</scope>
</reference>
<proteinExistence type="inferred from homology"/>
<dbReference type="InterPro" id="IPR036396">
    <property type="entry name" value="Cyt_P450_sf"/>
</dbReference>
<dbReference type="Pfam" id="PF00067">
    <property type="entry name" value="p450"/>
    <property type="match status" value="1"/>
</dbReference>
<dbReference type="PRINTS" id="PR00463">
    <property type="entry name" value="EP450I"/>
</dbReference>
<comment type="similarity">
    <text evidence="1 8">Belongs to the cytochrome P450 family.</text>
</comment>
<evidence type="ECO:0000313" key="10">
    <source>
        <dbReference type="EnsemblMetazoa" id="CapteP123301"/>
    </source>
</evidence>
<evidence type="ECO:0000313" key="9">
    <source>
        <dbReference type="EMBL" id="ELU12160.1"/>
    </source>
</evidence>
<evidence type="ECO:0000256" key="7">
    <source>
        <dbReference type="PIRSR" id="PIRSR602401-1"/>
    </source>
</evidence>
<evidence type="ECO:0008006" key="12">
    <source>
        <dbReference type="Google" id="ProtNLM"/>
    </source>
</evidence>
<dbReference type="Gene3D" id="1.10.630.10">
    <property type="entry name" value="Cytochrome P450"/>
    <property type="match status" value="1"/>
</dbReference>
<dbReference type="EMBL" id="AMQN01000809">
    <property type="status" value="NOT_ANNOTATED_CDS"/>
    <property type="molecule type" value="Genomic_DNA"/>
</dbReference>
<protein>
    <recommendedName>
        <fullName evidence="12">Cytochrome P450</fullName>
    </recommendedName>
</protein>
<evidence type="ECO:0000256" key="3">
    <source>
        <dbReference type="ARBA" id="ARBA00022723"/>
    </source>
</evidence>